<dbReference type="RefSeq" id="WP_043345075.1">
    <property type="nucleotide sequence ID" value="NZ_CP010536.1"/>
</dbReference>
<gene>
    <name evidence="1" type="ORF">RR42_m1391</name>
</gene>
<reference evidence="1 2" key="1">
    <citation type="journal article" date="2015" name="Genome Announc.">
        <title>Complete Genome Sequence of Cupriavidus basilensis 4G11, Isolated from the Oak Ridge Field Research Center Site.</title>
        <authorList>
            <person name="Ray J."/>
            <person name="Waters R.J."/>
            <person name="Skerker J.M."/>
            <person name="Kuehl J.V."/>
            <person name="Price M.N."/>
            <person name="Huang J."/>
            <person name="Chakraborty R."/>
            <person name="Arkin A.P."/>
            <person name="Deutschbauer A."/>
        </authorList>
    </citation>
    <scope>NUCLEOTIDE SEQUENCE [LARGE SCALE GENOMIC DNA]</scope>
    <source>
        <strain evidence="1">4G11</strain>
    </source>
</reference>
<evidence type="ECO:0000313" key="2">
    <source>
        <dbReference type="Proteomes" id="UP000031843"/>
    </source>
</evidence>
<dbReference type="Proteomes" id="UP000031843">
    <property type="component" value="Chromosome main"/>
</dbReference>
<evidence type="ECO:0000313" key="1">
    <source>
        <dbReference type="EMBL" id="AJG18793.1"/>
    </source>
</evidence>
<evidence type="ECO:0008006" key="3">
    <source>
        <dbReference type="Google" id="ProtNLM"/>
    </source>
</evidence>
<dbReference type="AlphaFoldDB" id="A0A0C4Y793"/>
<protein>
    <recommendedName>
        <fullName evidence="3">DUF1367 family protein</fullName>
    </recommendedName>
</protein>
<dbReference type="EMBL" id="CP010536">
    <property type="protein sequence ID" value="AJG18793.1"/>
    <property type="molecule type" value="Genomic_DNA"/>
</dbReference>
<dbReference type="STRING" id="68895.RR42_m1391"/>
<dbReference type="OrthoDB" id="8723430at2"/>
<proteinExistence type="predicted"/>
<dbReference type="KEGG" id="cbw:RR42_m1391"/>
<accession>A0A0C4Y793</accession>
<keyword evidence="2" id="KW-1185">Reference proteome</keyword>
<organism evidence="1 2">
    <name type="scientific">Cupriavidus basilensis</name>
    <dbReference type="NCBI Taxonomy" id="68895"/>
    <lineage>
        <taxon>Bacteria</taxon>
        <taxon>Pseudomonadati</taxon>
        <taxon>Pseudomonadota</taxon>
        <taxon>Betaproteobacteria</taxon>
        <taxon>Burkholderiales</taxon>
        <taxon>Burkholderiaceae</taxon>
        <taxon>Cupriavidus</taxon>
    </lineage>
</organism>
<sequence>MPDLSFVVFNPPGHGQPYLVPSSAFDIKSVERLRWKHGDVITSEFRKPRSGPHHRQVFGGLLRFVFEAQERFDTPEALRCFLTLNTSFCIECVDQATGQVLRFPRSWSYREMDETEFKQLKEELLPVILKEFFPHEGIDWLKASVNQQAFMDGLMSFF</sequence>
<name>A0A0C4Y793_9BURK</name>